<protein>
    <submittedName>
        <fullName evidence="5">Amino acid adenylation domain-containing protein</fullName>
    </submittedName>
</protein>
<dbReference type="SUPFAM" id="SSF52777">
    <property type="entry name" value="CoA-dependent acyltransferases"/>
    <property type="match status" value="1"/>
</dbReference>
<feature type="domain" description="Carrier" evidence="4">
    <location>
        <begin position="915"/>
        <end position="999"/>
    </location>
</feature>
<dbReference type="NCBIfam" id="TIGR01733">
    <property type="entry name" value="AA-adenyl-dom"/>
    <property type="match status" value="1"/>
</dbReference>
<dbReference type="SUPFAM" id="SSF56801">
    <property type="entry name" value="Acetyl-CoA synthetase-like"/>
    <property type="match status" value="1"/>
</dbReference>
<dbReference type="GO" id="GO:0031177">
    <property type="term" value="F:phosphopantetheine binding"/>
    <property type="evidence" value="ECO:0007669"/>
    <property type="project" value="TreeGrafter"/>
</dbReference>
<organism evidence="5 6">
    <name type="scientific">Rhodococcus tukisamuensis</name>
    <dbReference type="NCBI Taxonomy" id="168276"/>
    <lineage>
        <taxon>Bacteria</taxon>
        <taxon>Bacillati</taxon>
        <taxon>Actinomycetota</taxon>
        <taxon>Actinomycetes</taxon>
        <taxon>Mycobacteriales</taxon>
        <taxon>Nocardiaceae</taxon>
        <taxon>Rhodococcus</taxon>
    </lineage>
</organism>
<dbReference type="CDD" id="cd05930">
    <property type="entry name" value="A_NRPS"/>
    <property type="match status" value="1"/>
</dbReference>
<keyword evidence="2" id="KW-0596">Phosphopantetheine</keyword>
<keyword evidence="3" id="KW-0597">Phosphoprotein</keyword>
<dbReference type="InterPro" id="IPR010071">
    <property type="entry name" value="AA_adenyl_dom"/>
</dbReference>
<dbReference type="PROSITE" id="PS00455">
    <property type="entry name" value="AMP_BINDING"/>
    <property type="match status" value="1"/>
</dbReference>
<dbReference type="PROSITE" id="PS50075">
    <property type="entry name" value="CARRIER"/>
    <property type="match status" value="1"/>
</dbReference>
<dbReference type="SUPFAM" id="SSF47336">
    <property type="entry name" value="ACP-like"/>
    <property type="match status" value="1"/>
</dbReference>
<evidence type="ECO:0000313" key="5">
    <source>
        <dbReference type="EMBL" id="SDD97052.1"/>
    </source>
</evidence>
<keyword evidence="6" id="KW-1185">Reference proteome</keyword>
<gene>
    <name evidence="5" type="ORF">SAMN05444580_10891</name>
</gene>
<dbReference type="InterPro" id="IPR025110">
    <property type="entry name" value="AMP-bd_C"/>
</dbReference>
<dbReference type="Gene3D" id="3.40.50.980">
    <property type="match status" value="2"/>
</dbReference>
<dbReference type="Proteomes" id="UP000199417">
    <property type="component" value="Unassembled WGS sequence"/>
</dbReference>
<dbReference type="PANTHER" id="PTHR45527">
    <property type="entry name" value="NONRIBOSOMAL PEPTIDE SYNTHETASE"/>
    <property type="match status" value="1"/>
</dbReference>
<dbReference type="PROSITE" id="PS00012">
    <property type="entry name" value="PHOSPHOPANTETHEINE"/>
    <property type="match status" value="1"/>
</dbReference>
<dbReference type="GO" id="GO:0043041">
    <property type="term" value="P:amino acid activation for nonribosomal peptide biosynthetic process"/>
    <property type="evidence" value="ECO:0007669"/>
    <property type="project" value="TreeGrafter"/>
</dbReference>
<dbReference type="InterPro" id="IPR009081">
    <property type="entry name" value="PP-bd_ACP"/>
</dbReference>
<dbReference type="Gene3D" id="1.10.1200.10">
    <property type="entry name" value="ACP-like"/>
    <property type="match status" value="1"/>
</dbReference>
<comment type="cofactor">
    <cofactor evidence="1">
        <name>pantetheine 4'-phosphate</name>
        <dbReference type="ChEBI" id="CHEBI:47942"/>
    </cofactor>
</comment>
<dbReference type="InterPro" id="IPR045851">
    <property type="entry name" value="AMP-bd_C_sf"/>
</dbReference>
<evidence type="ECO:0000256" key="3">
    <source>
        <dbReference type="ARBA" id="ARBA00022553"/>
    </source>
</evidence>
<dbReference type="InterPro" id="IPR000873">
    <property type="entry name" value="AMP-dep_synth/lig_dom"/>
</dbReference>
<dbReference type="Gene3D" id="3.30.300.30">
    <property type="match status" value="1"/>
</dbReference>
<evidence type="ECO:0000256" key="1">
    <source>
        <dbReference type="ARBA" id="ARBA00001957"/>
    </source>
</evidence>
<dbReference type="EMBL" id="FNAB01000008">
    <property type="protein sequence ID" value="SDD97052.1"/>
    <property type="molecule type" value="Genomic_DNA"/>
</dbReference>
<evidence type="ECO:0000313" key="6">
    <source>
        <dbReference type="Proteomes" id="UP000199417"/>
    </source>
</evidence>
<dbReference type="Pfam" id="PF00550">
    <property type="entry name" value="PP-binding"/>
    <property type="match status" value="1"/>
</dbReference>
<sequence length="1005" mass="105276">MTTTVPTFQRPVSATERLYLATQPLAPPFAIQLVVTGTGDLDPDDLVAAVARASAACPGTRLVRRAGTWVDSGAPPHVEVVDSAEIDFTDLDASPVLRRQLGLSPQTTTEVVLLRGEATTVVFRAFHGVMDAKGLGTWAADVFRVLRGEDPIGAPDPTADHDLVARIGMRGKPTTLVPTRRSPLGVTGRAPRDARFTWRHRTVPGTTTGAVARISAVLADAVGRPTRIMVPVDLRRHDPTIRSTANLALPLFLDVAPGQSWSEVNAQLLVGLVEGRELNEMDNGGLAKLPAAVTRAILEAAHRLGAHADRNLVAAIVSHAGDVGPELLSAPGFTAASVRALPVHTGLVPMSFVILESGGNTEITVSCRAGDKVAGRLDELLDRVATALTVDHPAPALDLAPALPVETTATPTSDNADLRFRRHAELTPDAVAVIGPGGRHTYRELDRRADAIAAELRGHGAGPGSIVAILADRSVDGVAGQLGILRAGAAFLPLDPKHPADRLSAIVADSGARALLAARPHRDRITADVPVLVLEDLPEHTDHPVRERIRGDDVAFVTYTSGSTGQPKGVLVPHAGVVNFVDSATDWYLLGPQTRFAHHHTPAADMACAAFFGALLTGGAVTLVPGEISHVSLRSMVGDGVANTFLLTPSLLEVVVGLEIDPPNPRTVIIGGEQLRPGLAAAARRFFGPGARLHNSYGPTELSIVCTSHLIDPDPDPDATSVPIGTPATNTPVYLLDAQARAVPTGEIGELYFGGPQVAREYLGRPELTAQRFVVLPGGVRAYRTGDLARLLPSGVLDFVGRVDDQVKVRGNRVEPGEVQAVLDRFPGIGRSAVAGRRGPSGGNVLAAYLVADGGIDVDAVRSFLAERLPAYMIPAAIHVVDDLPLTGNGKLDLARLPGAVEAAGPRDAAPMPDDDADPDLGRITAIWAKVLEIGPQRLTPDSDFFALGGDSLSSLEMLSQVSRTVVGAAGEARFVAQLEGLVHHLTLARVHAAAVAARDAGAAS</sequence>
<dbReference type="PANTHER" id="PTHR45527:SF1">
    <property type="entry name" value="FATTY ACID SYNTHASE"/>
    <property type="match status" value="1"/>
</dbReference>
<dbReference type="GO" id="GO:0044550">
    <property type="term" value="P:secondary metabolite biosynthetic process"/>
    <property type="evidence" value="ECO:0007669"/>
    <property type="project" value="TreeGrafter"/>
</dbReference>
<dbReference type="InterPro" id="IPR020845">
    <property type="entry name" value="AMP-binding_CS"/>
</dbReference>
<dbReference type="GO" id="GO:0005737">
    <property type="term" value="C:cytoplasm"/>
    <property type="evidence" value="ECO:0007669"/>
    <property type="project" value="TreeGrafter"/>
</dbReference>
<dbReference type="FunFam" id="3.40.50.980:FF:000001">
    <property type="entry name" value="Non-ribosomal peptide synthetase"/>
    <property type="match status" value="1"/>
</dbReference>
<dbReference type="InterPro" id="IPR036736">
    <property type="entry name" value="ACP-like_sf"/>
</dbReference>
<dbReference type="Pfam" id="PF00501">
    <property type="entry name" value="AMP-binding"/>
    <property type="match status" value="1"/>
</dbReference>
<name>A0A1G6Z3I7_9NOCA</name>
<dbReference type="InterPro" id="IPR023213">
    <property type="entry name" value="CAT-like_dom_sf"/>
</dbReference>
<dbReference type="Pfam" id="PF13193">
    <property type="entry name" value="AMP-binding_C"/>
    <property type="match status" value="1"/>
</dbReference>
<dbReference type="Gene3D" id="2.30.38.10">
    <property type="entry name" value="Luciferase, Domain 3"/>
    <property type="match status" value="1"/>
</dbReference>
<accession>A0A1G6Z3I7</accession>
<evidence type="ECO:0000259" key="4">
    <source>
        <dbReference type="PROSITE" id="PS50075"/>
    </source>
</evidence>
<dbReference type="STRING" id="168276.SAMN05444580_10891"/>
<dbReference type="AlphaFoldDB" id="A0A1G6Z3I7"/>
<dbReference type="Gene3D" id="3.30.559.10">
    <property type="entry name" value="Chloramphenicol acetyltransferase-like domain"/>
    <property type="match status" value="1"/>
</dbReference>
<proteinExistence type="predicted"/>
<evidence type="ECO:0000256" key="2">
    <source>
        <dbReference type="ARBA" id="ARBA00022450"/>
    </source>
</evidence>
<dbReference type="InterPro" id="IPR006162">
    <property type="entry name" value="Ppantetheine_attach_site"/>
</dbReference>
<reference evidence="5 6" key="1">
    <citation type="submission" date="2016-10" db="EMBL/GenBank/DDBJ databases">
        <authorList>
            <person name="de Groot N.N."/>
        </authorList>
    </citation>
    <scope>NUCLEOTIDE SEQUENCE [LARGE SCALE GENOMIC DNA]</scope>
    <source>
        <strain evidence="5 6">JCM 11308</strain>
    </source>
</reference>
<dbReference type="RefSeq" id="WP_072845637.1">
    <property type="nucleotide sequence ID" value="NZ_FNAB01000008.1"/>
</dbReference>